<dbReference type="InterPro" id="IPR036249">
    <property type="entry name" value="Thioredoxin-like_sf"/>
</dbReference>
<dbReference type="STRING" id="1314776.A0A166CFU0"/>
<dbReference type="InterPro" id="IPR051033">
    <property type="entry name" value="SH3BGR"/>
</dbReference>
<feature type="compositionally biased region" description="Low complexity" evidence="2">
    <location>
        <begin position="107"/>
        <end position="122"/>
    </location>
</feature>
<feature type="region of interest" description="Disordered" evidence="2">
    <location>
        <begin position="183"/>
        <end position="247"/>
    </location>
</feature>
<dbReference type="Proteomes" id="UP000076798">
    <property type="component" value="Unassembled WGS sequence"/>
</dbReference>
<dbReference type="Gene3D" id="3.40.30.10">
    <property type="entry name" value="Glutaredoxin"/>
    <property type="match status" value="1"/>
</dbReference>
<dbReference type="InterPro" id="IPR006993">
    <property type="entry name" value="Glut_rich_SH3-bd"/>
</dbReference>
<accession>A0A166CFU0</accession>
<evidence type="ECO:0000313" key="3">
    <source>
        <dbReference type="EMBL" id="KZT37409.1"/>
    </source>
</evidence>
<dbReference type="EMBL" id="KV428084">
    <property type="protein sequence ID" value="KZT37409.1"/>
    <property type="molecule type" value="Genomic_DNA"/>
</dbReference>
<dbReference type="PROSITE" id="PS51354">
    <property type="entry name" value="GLUTAREDOXIN_2"/>
    <property type="match status" value="1"/>
</dbReference>
<dbReference type="OrthoDB" id="9932926at2759"/>
<dbReference type="Pfam" id="PF04908">
    <property type="entry name" value="SH3BGR"/>
    <property type="match status" value="1"/>
</dbReference>
<evidence type="ECO:0000256" key="2">
    <source>
        <dbReference type="SAM" id="MobiDB-lite"/>
    </source>
</evidence>
<keyword evidence="4" id="KW-1185">Reference proteome</keyword>
<sequence length="247" mass="26776">MSPPIQVFLTTIASQPALRQRQEYILRILQVRKIPFLSYDLASDENAKRLWRRKGPKDKPELPGILVGGKWPGSFQDFEEAVEYGELDTFLRLNEDYDPEIEEDHPLLPAGPVGVPGAASPLQMNKDHRPSYSATPSPLRKKTGKEHEEFDVGEELTGFGLQGVKVTNAELLKLAEELGLSGDDAKDLVGGLGALDLGDGAKEDAGDNGATGSEDRGEQVTPDEKNDTKAEADPAQVEADSKAANLS</sequence>
<organism evidence="3 4">
    <name type="scientific">Sistotremastrum suecicum HHB10207 ss-3</name>
    <dbReference type="NCBI Taxonomy" id="1314776"/>
    <lineage>
        <taxon>Eukaryota</taxon>
        <taxon>Fungi</taxon>
        <taxon>Dikarya</taxon>
        <taxon>Basidiomycota</taxon>
        <taxon>Agaricomycotina</taxon>
        <taxon>Agaricomycetes</taxon>
        <taxon>Sistotremastrales</taxon>
        <taxon>Sistotremastraceae</taxon>
        <taxon>Sistotremastrum</taxon>
    </lineage>
</organism>
<comment type="similarity">
    <text evidence="1">Belongs to the SH3BGR family.</text>
</comment>
<dbReference type="PANTHER" id="PTHR12232">
    <property type="entry name" value="SH3 DOMAIN-BINDING GLUTAMIC ACID-RICH-LIKE PROTEIN"/>
    <property type="match status" value="1"/>
</dbReference>
<dbReference type="GO" id="GO:0005737">
    <property type="term" value="C:cytoplasm"/>
    <property type="evidence" value="ECO:0007669"/>
    <property type="project" value="TreeGrafter"/>
</dbReference>
<evidence type="ECO:0000256" key="1">
    <source>
        <dbReference type="ARBA" id="ARBA00007764"/>
    </source>
</evidence>
<protein>
    <submittedName>
        <fullName evidence="3">Uncharacterized protein</fullName>
    </submittedName>
</protein>
<reference evidence="3 4" key="1">
    <citation type="journal article" date="2016" name="Mol. Biol. Evol.">
        <title>Comparative Genomics of Early-Diverging Mushroom-Forming Fungi Provides Insights into the Origins of Lignocellulose Decay Capabilities.</title>
        <authorList>
            <person name="Nagy L.G."/>
            <person name="Riley R."/>
            <person name="Tritt A."/>
            <person name="Adam C."/>
            <person name="Daum C."/>
            <person name="Floudas D."/>
            <person name="Sun H."/>
            <person name="Yadav J.S."/>
            <person name="Pangilinan J."/>
            <person name="Larsson K.H."/>
            <person name="Matsuura K."/>
            <person name="Barry K."/>
            <person name="Labutti K."/>
            <person name="Kuo R."/>
            <person name="Ohm R.A."/>
            <person name="Bhattacharya S.S."/>
            <person name="Shirouzu T."/>
            <person name="Yoshinaga Y."/>
            <person name="Martin F.M."/>
            <person name="Grigoriev I.V."/>
            <person name="Hibbett D.S."/>
        </authorList>
    </citation>
    <scope>NUCLEOTIDE SEQUENCE [LARGE SCALE GENOMIC DNA]</scope>
    <source>
        <strain evidence="3 4">HHB10207 ss-3</strain>
    </source>
</reference>
<feature type="region of interest" description="Disordered" evidence="2">
    <location>
        <begin position="101"/>
        <end position="156"/>
    </location>
</feature>
<dbReference type="AlphaFoldDB" id="A0A166CFU0"/>
<feature type="compositionally biased region" description="Basic and acidic residues" evidence="2">
    <location>
        <begin position="213"/>
        <end position="232"/>
    </location>
</feature>
<proteinExistence type="inferred from homology"/>
<name>A0A166CFU0_9AGAM</name>
<dbReference type="PANTHER" id="PTHR12232:SF0">
    <property type="entry name" value="THIOREDOXIN DOMAIN-CONTAINING PROTEIN"/>
    <property type="match status" value="1"/>
</dbReference>
<evidence type="ECO:0000313" key="4">
    <source>
        <dbReference type="Proteomes" id="UP000076798"/>
    </source>
</evidence>
<gene>
    <name evidence="3" type="ORF">SISSUDRAFT_1062865</name>
</gene>
<dbReference type="SUPFAM" id="SSF52833">
    <property type="entry name" value="Thioredoxin-like"/>
    <property type="match status" value="1"/>
</dbReference>